<organism evidence="2 3">
    <name type="scientific">Paraburkholderia phenazinium</name>
    <dbReference type="NCBI Taxonomy" id="60549"/>
    <lineage>
        <taxon>Bacteria</taxon>
        <taxon>Pseudomonadati</taxon>
        <taxon>Pseudomonadota</taxon>
        <taxon>Betaproteobacteria</taxon>
        <taxon>Burkholderiales</taxon>
        <taxon>Burkholderiaceae</taxon>
        <taxon>Paraburkholderia</taxon>
    </lineage>
</organism>
<dbReference type="AlphaFoldDB" id="A0A1N6JNP2"/>
<dbReference type="InterPro" id="IPR013216">
    <property type="entry name" value="Methyltransf_11"/>
</dbReference>
<reference evidence="2 3" key="1">
    <citation type="submission" date="2016-11" db="EMBL/GenBank/DDBJ databases">
        <authorList>
            <person name="Jaros S."/>
            <person name="Januszkiewicz K."/>
            <person name="Wedrychowicz H."/>
        </authorList>
    </citation>
    <scope>NUCLEOTIDE SEQUENCE [LARGE SCALE GENOMIC DNA]</scope>
    <source>
        <strain evidence="2 3">GAS86</strain>
    </source>
</reference>
<dbReference type="Proteomes" id="UP000184693">
    <property type="component" value="Unassembled WGS sequence"/>
</dbReference>
<name>A0A1N6JNP2_9BURK</name>
<dbReference type="OrthoDB" id="9791837at2"/>
<dbReference type="RefSeq" id="WP_074266787.1">
    <property type="nucleotide sequence ID" value="NZ_FSRM01000002.1"/>
</dbReference>
<dbReference type="Gene3D" id="3.40.50.150">
    <property type="entry name" value="Vaccinia Virus protein VP39"/>
    <property type="match status" value="1"/>
</dbReference>
<dbReference type="CDD" id="cd02440">
    <property type="entry name" value="AdoMet_MTases"/>
    <property type="match status" value="1"/>
</dbReference>
<dbReference type="SUPFAM" id="SSF53335">
    <property type="entry name" value="S-adenosyl-L-methionine-dependent methyltransferases"/>
    <property type="match status" value="1"/>
</dbReference>
<keyword evidence="2" id="KW-0808">Transferase</keyword>
<gene>
    <name evidence="2" type="ORF">SAMN05444168_4717</name>
</gene>
<dbReference type="InterPro" id="IPR029063">
    <property type="entry name" value="SAM-dependent_MTases_sf"/>
</dbReference>
<feature type="domain" description="Methyltransferase type 11" evidence="1">
    <location>
        <begin position="54"/>
        <end position="149"/>
    </location>
</feature>
<dbReference type="EMBL" id="FSRM01000002">
    <property type="protein sequence ID" value="SIO45851.1"/>
    <property type="molecule type" value="Genomic_DNA"/>
</dbReference>
<keyword evidence="2" id="KW-0489">Methyltransferase</keyword>
<dbReference type="GO" id="GO:0010420">
    <property type="term" value="F:polyprenyldihydroxybenzoate methyltransferase activity"/>
    <property type="evidence" value="ECO:0007669"/>
    <property type="project" value="TreeGrafter"/>
</dbReference>
<protein>
    <submittedName>
        <fullName evidence="2">2-polyprenyl-6-hydroxyphenyl methylase / 3-demethylubiquinone-9 3-methyltransferase</fullName>
    </submittedName>
</protein>
<evidence type="ECO:0000313" key="3">
    <source>
        <dbReference type="Proteomes" id="UP000184693"/>
    </source>
</evidence>
<proteinExistence type="predicted"/>
<keyword evidence="2" id="KW-0830">Ubiquinone</keyword>
<evidence type="ECO:0000313" key="2">
    <source>
        <dbReference type="EMBL" id="SIO45851.1"/>
    </source>
</evidence>
<evidence type="ECO:0000259" key="1">
    <source>
        <dbReference type="Pfam" id="PF08241"/>
    </source>
</evidence>
<accession>A0A1N6JNP2</accession>
<dbReference type="PANTHER" id="PTHR43464:SF23">
    <property type="entry name" value="JUVENILE HORMONE ACID O-METHYLTRANSFERASE"/>
    <property type="match status" value="1"/>
</dbReference>
<dbReference type="Pfam" id="PF08241">
    <property type="entry name" value="Methyltransf_11"/>
    <property type="match status" value="1"/>
</dbReference>
<sequence>MADTDLSSTSLGLAAYAEFADRYASVAPTKAHNALYERPATIALVGDVSGLRILDAGCGPGIFSEIFARNGATVHAFDITPRMVELARIRCAGLPVTLAEGNLAEPLNWLQDASFDKIVCALALDYVADLAPVFKEFRRVASPGATLVFSMSHPMRDWMDERTHGAWTYFDTSRFGMYWGGFGEPKPFVQSYRRPLAAILNDLVESGWNLESLVEPKPLEEMKTVDPEHYAELSMTPAFICVRARC</sequence>
<dbReference type="GO" id="GO:0032259">
    <property type="term" value="P:methylation"/>
    <property type="evidence" value="ECO:0007669"/>
    <property type="project" value="UniProtKB-KW"/>
</dbReference>
<dbReference type="PANTHER" id="PTHR43464">
    <property type="entry name" value="METHYLTRANSFERASE"/>
    <property type="match status" value="1"/>
</dbReference>